<dbReference type="Gene3D" id="3.10.450.230">
    <property type="entry name" value="VirB8 protein"/>
    <property type="match status" value="1"/>
</dbReference>
<evidence type="ECO:0000313" key="7">
    <source>
        <dbReference type="EMBL" id="MDP9902393.1"/>
    </source>
</evidence>
<keyword evidence="3 5" id="KW-1133">Transmembrane helix</keyword>
<keyword evidence="8" id="KW-1185">Reference proteome</keyword>
<comment type="caution">
    <text evidence="7">The sequence shown here is derived from an EMBL/GenBank/DDBJ whole genome shotgun (WGS) entry which is preliminary data.</text>
</comment>
<evidence type="ECO:0000313" key="8">
    <source>
        <dbReference type="Proteomes" id="UP001226867"/>
    </source>
</evidence>
<sequence>MFRKSKASSPPDAPRSKDARRLSDLSWEASIVLNERKSRVVAWRVASGLGIVCLAQALALAMVVPLHSVVPYIVMVDKLTGEGQVVATAQEYVANSALTDKHWINNFLISRERYVYKFIQHDYDTVRRLAGNQPWASYSAQFEGADSTDKRFKDDVEILPTVLSITLDGNGTATVRYELRTRDYRSSTPPVVTRRVATLRYEYAVRNLTLEKEAIANPLGFTVTAYQTDAEMGGDAKAERR</sequence>
<dbReference type="SUPFAM" id="SSF54427">
    <property type="entry name" value="NTF2-like"/>
    <property type="match status" value="1"/>
</dbReference>
<evidence type="ECO:0000256" key="1">
    <source>
        <dbReference type="ARBA" id="ARBA00004167"/>
    </source>
</evidence>
<dbReference type="InterPro" id="IPR007430">
    <property type="entry name" value="VirB8"/>
</dbReference>
<feature type="domain" description="Bacterial virulence protein VirB8" evidence="6">
    <location>
        <begin position="26"/>
        <end position="231"/>
    </location>
</feature>
<keyword evidence="2 5" id="KW-0812">Transmembrane</keyword>
<dbReference type="Proteomes" id="UP001226867">
    <property type="component" value="Unassembled WGS sequence"/>
</dbReference>
<dbReference type="CDD" id="cd16424">
    <property type="entry name" value="VirB8"/>
    <property type="match status" value="1"/>
</dbReference>
<evidence type="ECO:0000259" key="6">
    <source>
        <dbReference type="Pfam" id="PF04335"/>
    </source>
</evidence>
<organism evidence="7 8">
    <name type="scientific">Variovorax ginsengisoli</name>
    <dbReference type="NCBI Taxonomy" id="363844"/>
    <lineage>
        <taxon>Bacteria</taxon>
        <taxon>Pseudomonadati</taxon>
        <taxon>Pseudomonadota</taxon>
        <taxon>Betaproteobacteria</taxon>
        <taxon>Burkholderiales</taxon>
        <taxon>Comamonadaceae</taxon>
        <taxon>Variovorax</taxon>
    </lineage>
</organism>
<accession>A0ABT9SDG2</accession>
<name>A0ABT9SDG2_9BURK</name>
<protein>
    <submittedName>
        <fullName evidence="7">Type IV secretion system protein VirB8</fullName>
    </submittedName>
</protein>
<evidence type="ECO:0000256" key="4">
    <source>
        <dbReference type="ARBA" id="ARBA00023136"/>
    </source>
</evidence>
<proteinExistence type="predicted"/>
<gene>
    <name evidence="7" type="ORF">J2W36_004670</name>
</gene>
<feature type="transmembrane region" description="Helical" evidence="5">
    <location>
        <begin position="41"/>
        <end position="64"/>
    </location>
</feature>
<dbReference type="RefSeq" id="WP_307692140.1">
    <property type="nucleotide sequence ID" value="NZ_JAUSRO010000018.1"/>
</dbReference>
<keyword evidence="4 5" id="KW-0472">Membrane</keyword>
<dbReference type="EMBL" id="JAUSRO010000018">
    <property type="protein sequence ID" value="MDP9902393.1"/>
    <property type="molecule type" value="Genomic_DNA"/>
</dbReference>
<evidence type="ECO:0000256" key="5">
    <source>
        <dbReference type="SAM" id="Phobius"/>
    </source>
</evidence>
<evidence type="ECO:0000256" key="3">
    <source>
        <dbReference type="ARBA" id="ARBA00022989"/>
    </source>
</evidence>
<dbReference type="Pfam" id="PF04335">
    <property type="entry name" value="VirB8"/>
    <property type="match status" value="1"/>
</dbReference>
<evidence type="ECO:0000256" key="2">
    <source>
        <dbReference type="ARBA" id="ARBA00022692"/>
    </source>
</evidence>
<dbReference type="InterPro" id="IPR032710">
    <property type="entry name" value="NTF2-like_dom_sf"/>
</dbReference>
<comment type="subcellular location">
    <subcellularLocation>
        <location evidence="1">Membrane</location>
        <topology evidence="1">Single-pass membrane protein</topology>
    </subcellularLocation>
</comment>
<reference evidence="7 8" key="1">
    <citation type="submission" date="2023-07" db="EMBL/GenBank/DDBJ databases">
        <title>Sorghum-associated microbial communities from plants grown in Nebraska, USA.</title>
        <authorList>
            <person name="Schachtman D."/>
        </authorList>
    </citation>
    <scope>NUCLEOTIDE SEQUENCE [LARGE SCALE GENOMIC DNA]</scope>
    <source>
        <strain evidence="7 8">DS1607</strain>
    </source>
</reference>